<feature type="transmembrane region" description="Helical" evidence="7">
    <location>
        <begin position="53"/>
        <end position="73"/>
    </location>
</feature>
<dbReference type="Proteomes" id="UP000541610">
    <property type="component" value="Unassembled WGS sequence"/>
</dbReference>
<dbReference type="InterPro" id="IPR036640">
    <property type="entry name" value="ABC1_TM_sf"/>
</dbReference>
<feature type="domain" description="ABC transporter" evidence="8">
    <location>
        <begin position="496"/>
        <end position="758"/>
    </location>
</feature>
<protein>
    <submittedName>
        <fullName evidence="10">ATP-binding cassette sub- D member 4</fullName>
    </submittedName>
</protein>
<dbReference type="PROSITE" id="PS50929">
    <property type="entry name" value="ABC_TM1F"/>
    <property type="match status" value="1"/>
</dbReference>
<feature type="transmembrane region" description="Helical" evidence="7">
    <location>
        <begin position="289"/>
        <end position="308"/>
    </location>
</feature>
<dbReference type="PROSITE" id="PS50893">
    <property type="entry name" value="ABC_TRANSPORTER_2"/>
    <property type="match status" value="1"/>
</dbReference>
<gene>
    <name evidence="10" type="primary">ABCD4_2</name>
    <name evidence="10" type="ORF">FOZ60_009151</name>
</gene>
<feature type="transmembrane region" description="Helical" evidence="7">
    <location>
        <begin position="163"/>
        <end position="186"/>
    </location>
</feature>
<evidence type="ECO:0000256" key="1">
    <source>
        <dbReference type="ARBA" id="ARBA00008575"/>
    </source>
</evidence>
<dbReference type="InterPro" id="IPR027417">
    <property type="entry name" value="P-loop_NTPase"/>
</dbReference>
<keyword evidence="3 7" id="KW-0812">Transmembrane</keyword>
<organism evidence="10 11">
    <name type="scientific">Perkinsus olseni</name>
    <name type="common">Perkinsus atlanticus</name>
    <dbReference type="NCBI Taxonomy" id="32597"/>
    <lineage>
        <taxon>Eukaryota</taxon>
        <taxon>Sar</taxon>
        <taxon>Alveolata</taxon>
        <taxon>Perkinsozoa</taxon>
        <taxon>Perkinsea</taxon>
        <taxon>Perkinsida</taxon>
        <taxon>Perkinsidae</taxon>
        <taxon>Perkinsus</taxon>
    </lineage>
</organism>
<evidence type="ECO:0000256" key="2">
    <source>
        <dbReference type="ARBA" id="ARBA00022448"/>
    </source>
</evidence>
<dbReference type="GO" id="GO:0140359">
    <property type="term" value="F:ABC-type transporter activity"/>
    <property type="evidence" value="ECO:0007669"/>
    <property type="project" value="InterPro"/>
</dbReference>
<dbReference type="Gene3D" id="3.40.50.300">
    <property type="entry name" value="P-loop containing nucleotide triphosphate hydrolases"/>
    <property type="match status" value="1"/>
</dbReference>
<dbReference type="SUPFAM" id="SSF52540">
    <property type="entry name" value="P-loop containing nucleoside triphosphate hydrolases"/>
    <property type="match status" value="1"/>
</dbReference>
<evidence type="ECO:0000256" key="6">
    <source>
        <dbReference type="SAM" id="MobiDB-lite"/>
    </source>
</evidence>
<dbReference type="SUPFAM" id="SSF90123">
    <property type="entry name" value="ABC transporter transmembrane region"/>
    <property type="match status" value="1"/>
</dbReference>
<feature type="transmembrane region" description="Helical" evidence="7">
    <location>
        <begin position="250"/>
        <end position="269"/>
    </location>
</feature>
<dbReference type="Pfam" id="PF06472">
    <property type="entry name" value="ABC_membrane_2"/>
    <property type="match status" value="1"/>
</dbReference>
<feature type="region of interest" description="Disordered" evidence="6">
    <location>
        <begin position="25"/>
        <end position="46"/>
    </location>
</feature>
<evidence type="ECO:0000256" key="5">
    <source>
        <dbReference type="ARBA" id="ARBA00023136"/>
    </source>
</evidence>
<evidence type="ECO:0000259" key="9">
    <source>
        <dbReference type="PROSITE" id="PS50929"/>
    </source>
</evidence>
<keyword evidence="2" id="KW-0813">Transport</keyword>
<evidence type="ECO:0000256" key="7">
    <source>
        <dbReference type="SAM" id="Phobius"/>
    </source>
</evidence>
<dbReference type="GO" id="GO:0005886">
    <property type="term" value="C:plasma membrane"/>
    <property type="evidence" value="ECO:0007669"/>
    <property type="project" value="TreeGrafter"/>
</dbReference>
<accession>A0A7J6NI11</accession>
<dbReference type="PANTHER" id="PTHR11384:SF59">
    <property type="entry name" value="LYSOSOMAL COBALAMIN TRANSPORTER ABCD4"/>
    <property type="match status" value="1"/>
</dbReference>
<sequence>MWRQGIESSLISTDSLMNAFIVGPSENGTNKAEHPPAVANGGDDEGRKSAQPWPVYAAMLGLLLVSVIVFEYLHLRWSETDFNENIATPQENTQGGSTNPLEVNKMLSLVRPYFSGRTGKKSSWRYAMVLTLLSLCNVGLSYLVNDITARYWNCIQAKDFENFLLNIFNFIFCVLGDILLSAYGMYLRSMFLLEWRAHHTARLQKMWLKDAAHYRMQLVGLEGSTTRTTTLDNPDQRIANDVNVFTDASWALVSGMMLSGGTLVVFLPLLFRLSPIDAFGVHGLRLPGWLLYTSLIYCLLGSLGTHLVGQRLIVLDYAAQRVEADFRSDLIRIRDHGEAVAMLHAQGRELSRLERSFMNIKRITYESMFVTKRLKLFDSFFEYTGNIFPLFVLSGAYFSSEITLGHLNQTVHALRYVLEALRWFVQSYGERGLPGHGGGLVVLAMCIIIKWRAAGNRLYEFESALNLLSKSRSGLKAVPGDDDKLSLESCDIYTPTEAKGLFFLPGKGEDDLALLTKVNLKIGKGEWALLSGPEGSGKTSLLRALAGVWPFVSPKSRLSMPPGDRSLFLPSRKAPLRDGSLREAVCYPEDTSAYSDRQIECVLDLVGLTHERSSVGGSYVGIGKDDLVVGEDLLSTGFAPPTPLEIPLFGSSSKLPNSALLPPHPLDRREHWSMILSAGEAQRLEMAHALLSKPEWLFLDESTSNLAADQHAQLYKILRKNLPPTTGVLSVSHNTEKLAEVHDVHYVVEGGKLVKSEE</sequence>
<comment type="similarity">
    <text evidence="1">Belongs to the ABC transporter superfamily. ABCD family. Peroxisomal fatty acyl CoA transporter (TC 3.A.1.203) subfamily.</text>
</comment>
<evidence type="ECO:0000256" key="3">
    <source>
        <dbReference type="ARBA" id="ARBA00022692"/>
    </source>
</evidence>
<comment type="caution">
    <text evidence="10">The sequence shown here is derived from an EMBL/GenBank/DDBJ whole genome shotgun (WGS) entry which is preliminary data.</text>
</comment>
<dbReference type="Gene3D" id="1.20.1560.10">
    <property type="entry name" value="ABC transporter type 1, transmembrane domain"/>
    <property type="match status" value="1"/>
</dbReference>
<evidence type="ECO:0000313" key="10">
    <source>
        <dbReference type="EMBL" id="KAF4683396.1"/>
    </source>
</evidence>
<dbReference type="AlphaFoldDB" id="A0A7J6NI11"/>
<dbReference type="OrthoDB" id="422637at2759"/>
<proteinExistence type="inferred from homology"/>
<keyword evidence="10" id="KW-0067">ATP-binding</keyword>
<keyword evidence="10" id="KW-0547">Nucleotide-binding</keyword>
<dbReference type="GO" id="GO:0005524">
    <property type="term" value="F:ATP binding"/>
    <property type="evidence" value="ECO:0007669"/>
    <property type="project" value="UniProtKB-KW"/>
</dbReference>
<reference evidence="10 11" key="1">
    <citation type="submission" date="2020-04" db="EMBL/GenBank/DDBJ databases">
        <title>Perkinsus olseni comparative genomics.</title>
        <authorList>
            <person name="Bogema D.R."/>
        </authorList>
    </citation>
    <scope>NUCLEOTIDE SEQUENCE [LARGE SCALE GENOMIC DNA]</scope>
    <source>
        <strain evidence="10">00978-12</strain>
    </source>
</reference>
<dbReference type="InterPro" id="IPR050835">
    <property type="entry name" value="ABC_transporter_sub-D"/>
</dbReference>
<keyword evidence="5 7" id="KW-0472">Membrane</keyword>
<name>A0A7J6NI11_PEROL</name>
<dbReference type="InterPro" id="IPR003439">
    <property type="entry name" value="ABC_transporter-like_ATP-bd"/>
</dbReference>
<feature type="transmembrane region" description="Helical" evidence="7">
    <location>
        <begin position="124"/>
        <end position="143"/>
    </location>
</feature>
<dbReference type="InterPro" id="IPR011527">
    <property type="entry name" value="ABC1_TM_dom"/>
</dbReference>
<keyword evidence="4 7" id="KW-1133">Transmembrane helix</keyword>
<feature type="domain" description="ABC transmembrane type-1" evidence="9">
    <location>
        <begin position="236"/>
        <end position="430"/>
    </location>
</feature>
<dbReference type="GO" id="GO:0016887">
    <property type="term" value="F:ATP hydrolysis activity"/>
    <property type="evidence" value="ECO:0007669"/>
    <property type="project" value="InterPro"/>
</dbReference>
<dbReference type="PANTHER" id="PTHR11384">
    <property type="entry name" value="ATP-BINDING CASSETTE, SUB-FAMILY D MEMBER"/>
    <property type="match status" value="1"/>
</dbReference>
<evidence type="ECO:0000313" key="11">
    <source>
        <dbReference type="Proteomes" id="UP000541610"/>
    </source>
</evidence>
<evidence type="ECO:0000256" key="4">
    <source>
        <dbReference type="ARBA" id="ARBA00022989"/>
    </source>
</evidence>
<dbReference type="EMBL" id="JABANP010000369">
    <property type="protein sequence ID" value="KAF4683396.1"/>
    <property type="molecule type" value="Genomic_DNA"/>
</dbReference>
<evidence type="ECO:0000259" key="8">
    <source>
        <dbReference type="PROSITE" id="PS50893"/>
    </source>
</evidence>